<feature type="region of interest" description="Disordered" evidence="4">
    <location>
        <begin position="146"/>
        <end position="201"/>
    </location>
</feature>
<name>A0A2Z7A7Y9_9LAMI</name>
<reference evidence="5 6" key="1">
    <citation type="journal article" date="2015" name="Proc. Natl. Acad. Sci. U.S.A.">
        <title>The resurrection genome of Boea hygrometrica: A blueprint for survival of dehydration.</title>
        <authorList>
            <person name="Xiao L."/>
            <person name="Yang G."/>
            <person name="Zhang L."/>
            <person name="Yang X."/>
            <person name="Zhao S."/>
            <person name="Ji Z."/>
            <person name="Zhou Q."/>
            <person name="Hu M."/>
            <person name="Wang Y."/>
            <person name="Chen M."/>
            <person name="Xu Y."/>
            <person name="Jin H."/>
            <person name="Xiao X."/>
            <person name="Hu G."/>
            <person name="Bao F."/>
            <person name="Hu Y."/>
            <person name="Wan P."/>
            <person name="Li L."/>
            <person name="Deng X."/>
            <person name="Kuang T."/>
            <person name="Xiang C."/>
            <person name="Zhu J.K."/>
            <person name="Oliver M.J."/>
            <person name="He Y."/>
        </authorList>
    </citation>
    <scope>NUCLEOTIDE SEQUENCE [LARGE SCALE GENOMIC DNA]</scope>
    <source>
        <strain evidence="6">cv. XS01</strain>
    </source>
</reference>
<comment type="similarity">
    <text evidence="1">Belongs to the universal ribosomal protein uL18 family.</text>
</comment>
<evidence type="ECO:0000256" key="2">
    <source>
        <dbReference type="ARBA" id="ARBA00022980"/>
    </source>
</evidence>
<dbReference type="Gene3D" id="3.30.420.80">
    <property type="entry name" value="Ribosomal protein S11"/>
    <property type="match status" value="1"/>
</dbReference>
<dbReference type="PANTHER" id="PTHR12899:SF7">
    <property type="entry name" value="EXPRESSED PROTEIN"/>
    <property type="match status" value="1"/>
</dbReference>
<protein>
    <submittedName>
        <fullName evidence="5">Uncharacterized protein</fullName>
    </submittedName>
</protein>
<keyword evidence="2" id="KW-0689">Ribosomal protein</keyword>
<dbReference type="GO" id="GO:0006412">
    <property type="term" value="P:translation"/>
    <property type="evidence" value="ECO:0007669"/>
    <property type="project" value="InterPro"/>
</dbReference>
<evidence type="ECO:0000256" key="4">
    <source>
        <dbReference type="SAM" id="MobiDB-lite"/>
    </source>
</evidence>
<keyword evidence="3" id="KW-0687">Ribonucleoprotein</keyword>
<dbReference type="GO" id="GO:0005840">
    <property type="term" value="C:ribosome"/>
    <property type="evidence" value="ECO:0007669"/>
    <property type="project" value="UniProtKB-KW"/>
</dbReference>
<keyword evidence="6" id="KW-1185">Reference proteome</keyword>
<evidence type="ECO:0000313" key="5">
    <source>
        <dbReference type="EMBL" id="KZV16933.1"/>
    </source>
</evidence>
<dbReference type="AlphaFoldDB" id="A0A2Z7A7Y9"/>
<dbReference type="SUPFAM" id="SSF53137">
    <property type="entry name" value="Translational machinery components"/>
    <property type="match status" value="1"/>
</dbReference>
<dbReference type="PANTHER" id="PTHR12899">
    <property type="entry name" value="39S RIBOSOMAL PROTEIN L18, MITOCHONDRIAL"/>
    <property type="match status" value="1"/>
</dbReference>
<evidence type="ECO:0000256" key="1">
    <source>
        <dbReference type="ARBA" id="ARBA00007116"/>
    </source>
</evidence>
<dbReference type="InterPro" id="IPR036967">
    <property type="entry name" value="Ribosomal_uS11_sf"/>
</dbReference>
<dbReference type="Proteomes" id="UP000250235">
    <property type="component" value="Unassembled WGS sequence"/>
</dbReference>
<evidence type="ECO:0000313" key="6">
    <source>
        <dbReference type="Proteomes" id="UP000250235"/>
    </source>
</evidence>
<sequence length="351" mass="39940">MTISHSFSRCCHSFWARAATFFGHGREYSVASRIHLSPLFVDNDAGLKDCKIELIDDETWQVSSGLKDAWIANEKVEAVKTRPLFCNQDDDGSIQMVNSVTLNRDEHDFDDIEDMRIRRNLFYELNKESKEYEEYKFDFHRRKSLKEGKEKRKNKENKKKETSSPGPLFRIEETLKNNPAAKMKNNKDDKTEESSSPAKNQLMIDRYHLGDSSAVKKQRVPTFKQLTAPYHEPFCLDIYISKGSVRASIIHRATSNVVAVSHSISKDMKFELGSSKNRIACSSVGAVLARRALADDIHNVIYTPKKGEKSVEKVQIVLKSLVDGGIDVKVKPKQTKLKRGDIFGPRTGDHT</sequence>
<accession>A0A2Z7A7Y9</accession>
<evidence type="ECO:0000256" key="3">
    <source>
        <dbReference type="ARBA" id="ARBA00023274"/>
    </source>
</evidence>
<organism evidence="5 6">
    <name type="scientific">Dorcoceras hygrometricum</name>
    <dbReference type="NCBI Taxonomy" id="472368"/>
    <lineage>
        <taxon>Eukaryota</taxon>
        <taxon>Viridiplantae</taxon>
        <taxon>Streptophyta</taxon>
        <taxon>Embryophyta</taxon>
        <taxon>Tracheophyta</taxon>
        <taxon>Spermatophyta</taxon>
        <taxon>Magnoliopsida</taxon>
        <taxon>eudicotyledons</taxon>
        <taxon>Gunneridae</taxon>
        <taxon>Pentapetalae</taxon>
        <taxon>asterids</taxon>
        <taxon>lamiids</taxon>
        <taxon>Lamiales</taxon>
        <taxon>Gesneriaceae</taxon>
        <taxon>Didymocarpoideae</taxon>
        <taxon>Trichosporeae</taxon>
        <taxon>Loxocarpinae</taxon>
        <taxon>Dorcoceras</taxon>
    </lineage>
</organism>
<dbReference type="GO" id="GO:0008097">
    <property type="term" value="F:5S rRNA binding"/>
    <property type="evidence" value="ECO:0007669"/>
    <property type="project" value="TreeGrafter"/>
</dbReference>
<proteinExistence type="inferred from homology"/>
<dbReference type="EMBL" id="KV018500">
    <property type="protein sequence ID" value="KZV16933.1"/>
    <property type="molecule type" value="Genomic_DNA"/>
</dbReference>
<gene>
    <name evidence="5" type="ORF">F511_23100</name>
</gene>
<dbReference type="GO" id="GO:0003735">
    <property type="term" value="F:structural constituent of ribosome"/>
    <property type="evidence" value="ECO:0007669"/>
    <property type="project" value="InterPro"/>
</dbReference>
<dbReference type="GO" id="GO:1990904">
    <property type="term" value="C:ribonucleoprotein complex"/>
    <property type="evidence" value="ECO:0007669"/>
    <property type="project" value="UniProtKB-KW"/>
</dbReference>
<dbReference type="InterPro" id="IPR005484">
    <property type="entry name" value="Ribosomal_uL18_bac/plant/anim"/>
</dbReference>
<dbReference type="OrthoDB" id="1932324at2759"/>